<gene>
    <name evidence="2" type="ORF">HMPREF1097_01269</name>
</gene>
<dbReference type="Proteomes" id="UP000013041">
    <property type="component" value="Unassembled WGS sequence"/>
</dbReference>
<organism evidence="2 3">
    <name type="scientific">Enterocloster bolteae 90B8</name>
    <dbReference type="NCBI Taxonomy" id="997897"/>
    <lineage>
        <taxon>Bacteria</taxon>
        <taxon>Bacillati</taxon>
        <taxon>Bacillota</taxon>
        <taxon>Clostridia</taxon>
        <taxon>Lachnospirales</taxon>
        <taxon>Lachnospiraceae</taxon>
        <taxon>Enterocloster</taxon>
    </lineage>
</organism>
<keyword evidence="1" id="KW-0472">Membrane</keyword>
<feature type="transmembrane region" description="Helical" evidence="1">
    <location>
        <begin position="103"/>
        <end position="120"/>
    </location>
</feature>
<feature type="transmembrane region" description="Helical" evidence="1">
    <location>
        <begin position="278"/>
        <end position="299"/>
    </location>
</feature>
<accession>R0AZI7</accession>
<protein>
    <recommendedName>
        <fullName evidence="4">Flp pilus assembly protein TadB</fullName>
    </recommendedName>
</protein>
<proteinExistence type="predicted"/>
<sequence>MNMVNILACAGMVAGFFLILKLTPMEFTDGIFQHFLKPPDSIKAEIQETQKRKKPSILKREVGLCQDVLSLTGKGERISLICAAALGLFITGGTLAVMLGNVFLVPVLATGFLFLPFWYIRLMENHYKKDIASELETALSIITTAYLRNEDILTAVSENIHYLNPPVSRVFQDFLVRLKVINPDMEAALKELRGKIRNDVFEEWVDAVSDCQYDRSLKSTLTPIVNKLSDMRVVNGELENLVFEPRKEYITMVIFVIGNIPLMYALNRDWYQTLMHTLFGQVILAVTAAIIFVSTAAVIRLTRPIEYRR</sequence>
<comment type="caution">
    <text evidence="2">The sequence shown here is derived from an EMBL/GenBank/DDBJ whole genome shotgun (WGS) entry which is preliminary data.</text>
</comment>
<dbReference type="PATRIC" id="fig|997897.5.peg.1350"/>
<dbReference type="RefSeq" id="WP_002571540.1">
    <property type="nucleotide sequence ID" value="NZ_KB851149.1"/>
</dbReference>
<dbReference type="AlphaFoldDB" id="R0AZI7"/>
<reference evidence="2 3" key="1">
    <citation type="submission" date="2013-01" db="EMBL/GenBank/DDBJ databases">
        <title>The Genome Sequence of Clostridium bolteae 90B8.</title>
        <authorList>
            <consortium name="The Broad Institute Genome Sequencing Platform"/>
            <person name="Earl A."/>
            <person name="Ward D."/>
            <person name="Feldgarden M."/>
            <person name="Gevers D."/>
            <person name="Courvalin P."/>
            <person name="Lambert T."/>
            <person name="Walker B."/>
            <person name="Young S.K."/>
            <person name="Zeng Q."/>
            <person name="Gargeya S."/>
            <person name="Fitzgerald M."/>
            <person name="Haas B."/>
            <person name="Abouelleil A."/>
            <person name="Alvarado L."/>
            <person name="Arachchi H.M."/>
            <person name="Berlin A.M."/>
            <person name="Chapman S.B."/>
            <person name="Dewar J."/>
            <person name="Goldberg J."/>
            <person name="Griggs A."/>
            <person name="Gujja S."/>
            <person name="Hansen M."/>
            <person name="Howarth C."/>
            <person name="Imamovic A."/>
            <person name="Larimer J."/>
            <person name="McCowan C."/>
            <person name="Murphy C."/>
            <person name="Neiman D."/>
            <person name="Pearson M."/>
            <person name="Priest M."/>
            <person name="Roberts A."/>
            <person name="Saif S."/>
            <person name="Shea T."/>
            <person name="Sisk P."/>
            <person name="Sykes S."/>
            <person name="Wortman J."/>
            <person name="Nusbaum C."/>
            <person name="Birren B."/>
        </authorList>
    </citation>
    <scope>NUCLEOTIDE SEQUENCE [LARGE SCALE GENOMIC DNA]</scope>
    <source>
        <strain evidence="2 3">90B8</strain>
    </source>
</reference>
<dbReference type="HOGENOM" id="CLU_078174_0_0_9"/>
<keyword evidence="1" id="KW-1133">Transmembrane helix</keyword>
<feature type="transmembrane region" description="Helical" evidence="1">
    <location>
        <begin position="249"/>
        <end position="266"/>
    </location>
</feature>
<evidence type="ECO:0000313" key="2">
    <source>
        <dbReference type="EMBL" id="ENZ41893.1"/>
    </source>
</evidence>
<evidence type="ECO:0008006" key="4">
    <source>
        <dbReference type="Google" id="ProtNLM"/>
    </source>
</evidence>
<name>R0AZI7_9FIRM</name>
<evidence type="ECO:0000313" key="3">
    <source>
        <dbReference type="Proteomes" id="UP000013041"/>
    </source>
</evidence>
<feature type="transmembrane region" description="Helical" evidence="1">
    <location>
        <begin position="6"/>
        <end position="23"/>
    </location>
</feature>
<dbReference type="EMBL" id="AGYG01000009">
    <property type="protein sequence ID" value="ENZ41893.1"/>
    <property type="molecule type" value="Genomic_DNA"/>
</dbReference>
<keyword evidence="1" id="KW-0812">Transmembrane</keyword>
<evidence type="ECO:0000256" key="1">
    <source>
        <dbReference type="SAM" id="Phobius"/>
    </source>
</evidence>